<proteinExistence type="predicted"/>
<dbReference type="AlphaFoldDB" id="A0A2D4IYA7"/>
<dbReference type="EMBL" id="IACK01131862">
    <property type="protein sequence ID" value="LAA89186.1"/>
    <property type="molecule type" value="Transcribed_RNA"/>
</dbReference>
<reference evidence="1" key="2">
    <citation type="submission" date="2017-11" db="EMBL/GenBank/DDBJ databases">
        <title>Coralsnake Venomics: Analyses of Venom Gland Transcriptomes and Proteomes of Six Brazilian Taxa.</title>
        <authorList>
            <person name="Aird S.D."/>
            <person name="Jorge da Silva N."/>
            <person name="Qiu L."/>
            <person name="Villar-Briones A."/>
            <person name="Aparecida-Saddi V."/>
            <person name="Campos-Telles M.P."/>
            <person name="Grau M."/>
            <person name="Mikheyev A.S."/>
        </authorList>
    </citation>
    <scope>NUCLEOTIDE SEQUENCE</scope>
    <source>
        <tissue evidence="1">Venom_gland</tissue>
    </source>
</reference>
<sequence>MDRAASYLRFQNVVEMKEEDLELVMAEIIAETLQRNKNKILTELDDIYRVSTNYARRHILLKEVHIRFTQKKVRDIIYKTTRDEPMRYKGKKIQTLKQVPRRVREQRRDY</sequence>
<accession>A0A2D4IYA7</accession>
<name>A0A2D4IYA7_MICLE</name>
<dbReference type="Gene3D" id="3.30.70.1820">
    <property type="entry name" value="L1 transposable element, RRM domain"/>
    <property type="match status" value="1"/>
</dbReference>
<evidence type="ECO:0000313" key="1">
    <source>
        <dbReference type="EMBL" id="LAA89186.1"/>
    </source>
</evidence>
<evidence type="ECO:0008006" key="2">
    <source>
        <dbReference type="Google" id="ProtNLM"/>
    </source>
</evidence>
<protein>
    <recommendedName>
        <fullName evidence="2">L1 transposable element RRM domain-containing protein</fullName>
    </recommendedName>
</protein>
<reference evidence="1" key="1">
    <citation type="submission" date="2017-07" db="EMBL/GenBank/DDBJ databases">
        <authorList>
            <person name="Mikheyev A."/>
            <person name="Grau M."/>
        </authorList>
    </citation>
    <scope>NUCLEOTIDE SEQUENCE</scope>
    <source>
        <tissue evidence="1">Venom_gland</tissue>
    </source>
</reference>
<organism evidence="1">
    <name type="scientific">Micrurus lemniscatus lemniscatus</name>
    <dbReference type="NCBI Taxonomy" id="129467"/>
    <lineage>
        <taxon>Eukaryota</taxon>
        <taxon>Metazoa</taxon>
        <taxon>Chordata</taxon>
        <taxon>Craniata</taxon>
        <taxon>Vertebrata</taxon>
        <taxon>Euteleostomi</taxon>
        <taxon>Lepidosauria</taxon>
        <taxon>Squamata</taxon>
        <taxon>Bifurcata</taxon>
        <taxon>Unidentata</taxon>
        <taxon>Episquamata</taxon>
        <taxon>Toxicofera</taxon>
        <taxon>Serpentes</taxon>
        <taxon>Colubroidea</taxon>
        <taxon>Elapidae</taxon>
        <taxon>Elapinae</taxon>
        <taxon>Micrurus</taxon>
    </lineage>
</organism>